<keyword evidence="2" id="KW-1185">Reference proteome</keyword>
<gene>
    <name evidence="1" type="ORF">Q8A70_12590</name>
</gene>
<evidence type="ECO:0000313" key="1">
    <source>
        <dbReference type="EMBL" id="MDQ7248514.1"/>
    </source>
</evidence>
<organism evidence="1 2">
    <name type="scientific">Dongia sedimenti</name>
    <dbReference type="NCBI Taxonomy" id="3064282"/>
    <lineage>
        <taxon>Bacteria</taxon>
        <taxon>Pseudomonadati</taxon>
        <taxon>Pseudomonadota</taxon>
        <taxon>Alphaproteobacteria</taxon>
        <taxon>Rhodospirillales</taxon>
        <taxon>Dongiaceae</taxon>
        <taxon>Dongia</taxon>
    </lineage>
</organism>
<dbReference type="RefSeq" id="WP_379955993.1">
    <property type="nucleotide sequence ID" value="NZ_JAUYVI010000004.1"/>
</dbReference>
<name>A0ABU0YLB2_9PROT</name>
<evidence type="ECO:0008006" key="3">
    <source>
        <dbReference type="Google" id="ProtNLM"/>
    </source>
</evidence>
<protein>
    <recommendedName>
        <fullName evidence="3">N-acetyltransferase domain-containing protein</fullName>
    </recommendedName>
</protein>
<reference evidence="2" key="1">
    <citation type="submission" date="2023-08" db="EMBL/GenBank/DDBJ databases">
        <title>Rhodospirillaceae gen. nov., a novel taxon isolated from the Yangtze River Yuezi River estuary sludge.</title>
        <authorList>
            <person name="Ruan L."/>
        </authorList>
    </citation>
    <scope>NUCLEOTIDE SEQUENCE [LARGE SCALE GENOMIC DNA]</scope>
    <source>
        <strain evidence="2">R-7</strain>
    </source>
</reference>
<evidence type="ECO:0000313" key="2">
    <source>
        <dbReference type="Proteomes" id="UP001230156"/>
    </source>
</evidence>
<proteinExistence type="predicted"/>
<dbReference type="EMBL" id="JAUYVI010000004">
    <property type="protein sequence ID" value="MDQ7248514.1"/>
    <property type="molecule type" value="Genomic_DNA"/>
</dbReference>
<dbReference type="Proteomes" id="UP001230156">
    <property type="component" value="Unassembled WGS sequence"/>
</dbReference>
<sequence length="226" mass="24107">MLDRVAQAARNNAEWCDAVARSWGESGVFEDTVWINRGAAPPLYPNAVTLAPIATPPAAIAAAPVDFAVKDSFATLDLAPLGFAPLFEATWIWRDPQPVSGSDAATWRILRDTASLSRWDTAWRGDDNGPSPFRPTLLYERDHAFIAGEEKGRIVAGCVASRSAAVVGISNLFGPPERSAGCLAAVQAFAPGLPIVGYETGAALEMMKTLGFQALAPLRVWLRDTG</sequence>
<comment type="caution">
    <text evidence="1">The sequence shown here is derived from an EMBL/GenBank/DDBJ whole genome shotgun (WGS) entry which is preliminary data.</text>
</comment>
<accession>A0ABU0YLB2</accession>